<dbReference type="AlphaFoldDB" id="Q2LPG6"/>
<dbReference type="RefSeq" id="WP_011416080.1">
    <property type="nucleotide sequence ID" value="NC_007759.1"/>
</dbReference>
<evidence type="ECO:0000313" key="2">
    <source>
        <dbReference type="EMBL" id="ABC76045.1"/>
    </source>
</evidence>
<evidence type="ECO:0000313" key="3">
    <source>
        <dbReference type="Proteomes" id="UP000001933"/>
    </source>
</evidence>
<keyword evidence="1" id="KW-0732">Signal</keyword>
<protein>
    <submittedName>
        <fullName evidence="2">Hypothetical cytosolic protein</fullName>
    </submittedName>
</protein>
<name>Q2LPG6_SYNAS</name>
<feature type="chain" id="PRO_5004212386" evidence="1">
    <location>
        <begin position="19"/>
        <end position="57"/>
    </location>
</feature>
<dbReference type="KEGG" id="sat:SYN_03242"/>
<dbReference type="InParanoid" id="Q2LPG6"/>
<dbReference type="HOGENOM" id="CLU_2994985_0_0_7"/>
<proteinExistence type="predicted"/>
<dbReference type="EMBL" id="CP000252">
    <property type="protein sequence ID" value="ABC76045.1"/>
    <property type="molecule type" value="Genomic_DNA"/>
</dbReference>
<gene>
    <name evidence="2" type="ORF">SYN_03242</name>
</gene>
<accession>Q2LPG6</accession>
<organism evidence="2 3">
    <name type="scientific">Syntrophus aciditrophicus (strain SB)</name>
    <dbReference type="NCBI Taxonomy" id="56780"/>
    <lineage>
        <taxon>Bacteria</taxon>
        <taxon>Pseudomonadati</taxon>
        <taxon>Thermodesulfobacteriota</taxon>
        <taxon>Syntrophia</taxon>
        <taxon>Syntrophales</taxon>
        <taxon>Syntrophaceae</taxon>
        <taxon>Syntrophus</taxon>
    </lineage>
</organism>
<dbReference type="Proteomes" id="UP000001933">
    <property type="component" value="Chromosome"/>
</dbReference>
<evidence type="ECO:0000256" key="1">
    <source>
        <dbReference type="SAM" id="SignalP"/>
    </source>
</evidence>
<sequence length="57" mass="6268">MMGWIFLVLRLFPKAGQAAVFGAVHEAQGSFPQVTKSRNLQKKGWEIKPVVSAGLEL</sequence>
<reference evidence="2 3" key="1">
    <citation type="journal article" date="2007" name="Proc. Natl. Acad. Sci. U.S.A.">
        <title>The genome of Syntrophus aciditrophicus: life at the thermodynamic limit of microbial growth.</title>
        <authorList>
            <person name="McInerney M.J."/>
            <person name="Rohlin L."/>
            <person name="Mouttaki H."/>
            <person name="Kim U."/>
            <person name="Krupp R.S."/>
            <person name="Rios-Hernandez L."/>
            <person name="Sieber J."/>
            <person name="Struchtemeyer C.G."/>
            <person name="Bhattacharyya A."/>
            <person name="Campbell J.W."/>
            <person name="Gunsalus R.P."/>
        </authorList>
    </citation>
    <scope>NUCLEOTIDE SEQUENCE [LARGE SCALE GENOMIC DNA]</scope>
    <source>
        <strain evidence="2 3">SB</strain>
    </source>
</reference>
<feature type="signal peptide" evidence="1">
    <location>
        <begin position="1"/>
        <end position="18"/>
    </location>
</feature>
<keyword evidence="3" id="KW-1185">Reference proteome</keyword>